<dbReference type="InterPro" id="IPR051205">
    <property type="entry name" value="UbiH/COQ6_monooxygenase"/>
</dbReference>
<dbReference type="PRINTS" id="PR00420">
    <property type="entry name" value="RNGMNOXGNASE"/>
</dbReference>
<dbReference type="GO" id="GO:0008681">
    <property type="term" value="F:2-octaprenyl-6-methoxyphenol hydroxylase activity"/>
    <property type="evidence" value="ECO:0007669"/>
    <property type="project" value="TreeGrafter"/>
</dbReference>
<evidence type="ECO:0000256" key="5">
    <source>
        <dbReference type="ARBA" id="ARBA00023002"/>
    </source>
</evidence>
<dbReference type="Pfam" id="PF01494">
    <property type="entry name" value="FAD_binding_3"/>
    <property type="match status" value="1"/>
</dbReference>
<dbReference type="AlphaFoldDB" id="A0A381X0T6"/>
<dbReference type="Gene3D" id="3.50.50.60">
    <property type="entry name" value="FAD/NAD(P)-binding domain"/>
    <property type="match status" value="2"/>
</dbReference>
<sequence>MGEKHKRAYDVVIAGGGMVGASLAVALARLDLKLALVEAVPLEHSGQPSFDDRMIVLSRGSRRILDSLAVWSGIGERSWPIHKIHVSQQGRFGSAVIDGAEQGIGELGALVSARLLGEALWARIKQLDAIDVFCPGRLVRVQPCADHVTATLESEDAEDSIAAKLVTVVDGARSGLRGQLGVSANIKSYGQTAIVGNVGIDARWSGHVAYERFTPHGPMALLPGRDNTCTFVLTRPAELAPTAMALHDAAFLQLLQDAFGYRLGRFGRLGARQAYPLHLVTAERVTAERAVIVGNAAHGLHPVAGQGFNLGLRDVATLAEILADRMRNSEASMDVGAPELLELYRKWRYRDQHNVVAFTDGLIRLFDIPSNAAAVARGFGLLAFDMLPGAKRVLAHHTMGLSGTLTRLARGLPL</sequence>
<keyword evidence="5" id="KW-0560">Oxidoreductase</keyword>
<proteinExistence type="inferred from homology"/>
<dbReference type="GO" id="GO:0006744">
    <property type="term" value="P:ubiquinone biosynthetic process"/>
    <property type="evidence" value="ECO:0007669"/>
    <property type="project" value="InterPro"/>
</dbReference>
<dbReference type="PROSITE" id="PS01304">
    <property type="entry name" value="UBIH"/>
    <property type="match status" value="1"/>
</dbReference>
<dbReference type="InterPro" id="IPR018168">
    <property type="entry name" value="Ubi_Hdrlase_CS"/>
</dbReference>
<dbReference type="PANTHER" id="PTHR43876">
    <property type="entry name" value="UBIQUINONE BIOSYNTHESIS MONOOXYGENASE COQ6, MITOCHONDRIAL"/>
    <property type="match status" value="1"/>
</dbReference>
<dbReference type="PANTHER" id="PTHR43876:SF8">
    <property type="entry name" value="2-OCTAPRENYL-6-METHOXYPHENOL HYDROXYLASE"/>
    <property type="match status" value="1"/>
</dbReference>
<gene>
    <name evidence="8" type="ORF">METZ01_LOCUS110631</name>
</gene>
<dbReference type="InterPro" id="IPR010971">
    <property type="entry name" value="UbiH/COQ6"/>
</dbReference>
<dbReference type="NCBIfam" id="TIGR01988">
    <property type="entry name" value="Ubi-OHases"/>
    <property type="match status" value="1"/>
</dbReference>
<evidence type="ECO:0000256" key="3">
    <source>
        <dbReference type="ARBA" id="ARBA00022630"/>
    </source>
</evidence>
<evidence type="ECO:0000313" key="8">
    <source>
        <dbReference type="EMBL" id="SVA57777.1"/>
    </source>
</evidence>
<keyword evidence="4" id="KW-0274">FAD</keyword>
<dbReference type="SUPFAM" id="SSF51905">
    <property type="entry name" value="FAD/NAD(P)-binding domain"/>
    <property type="match status" value="1"/>
</dbReference>
<evidence type="ECO:0000259" key="7">
    <source>
        <dbReference type="Pfam" id="PF01494"/>
    </source>
</evidence>
<dbReference type="InterPro" id="IPR036188">
    <property type="entry name" value="FAD/NAD-bd_sf"/>
</dbReference>
<dbReference type="InterPro" id="IPR002938">
    <property type="entry name" value="FAD-bd"/>
</dbReference>
<feature type="domain" description="FAD-binding" evidence="7">
    <location>
        <begin position="9"/>
        <end position="329"/>
    </location>
</feature>
<dbReference type="GO" id="GO:0071949">
    <property type="term" value="F:FAD binding"/>
    <property type="evidence" value="ECO:0007669"/>
    <property type="project" value="InterPro"/>
</dbReference>
<protein>
    <recommendedName>
        <fullName evidence="7">FAD-binding domain-containing protein</fullName>
    </recommendedName>
</protein>
<dbReference type="EMBL" id="UINC01013359">
    <property type="protein sequence ID" value="SVA57777.1"/>
    <property type="molecule type" value="Genomic_DNA"/>
</dbReference>
<evidence type="ECO:0000256" key="6">
    <source>
        <dbReference type="ARBA" id="ARBA00023033"/>
    </source>
</evidence>
<name>A0A381X0T6_9ZZZZ</name>
<keyword evidence="6" id="KW-0503">Monooxygenase</keyword>
<accession>A0A381X0T6</accession>
<keyword evidence="3" id="KW-0285">Flavoprotein</keyword>
<comment type="similarity">
    <text evidence="2">Belongs to the UbiH/COQ6 family.</text>
</comment>
<organism evidence="8">
    <name type="scientific">marine metagenome</name>
    <dbReference type="NCBI Taxonomy" id="408172"/>
    <lineage>
        <taxon>unclassified sequences</taxon>
        <taxon>metagenomes</taxon>
        <taxon>ecological metagenomes</taxon>
    </lineage>
</organism>
<evidence type="ECO:0000256" key="2">
    <source>
        <dbReference type="ARBA" id="ARBA00005349"/>
    </source>
</evidence>
<reference evidence="8" key="1">
    <citation type="submission" date="2018-05" db="EMBL/GenBank/DDBJ databases">
        <authorList>
            <person name="Lanie J.A."/>
            <person name="Ng W.-L."/>
            <person name="Kazmierczak K.M."/>
            <person name="Andrzejewski T.M."/>
            <person name="Davidsen T.M."/>
            <person name="Wayne K.J."/>
            <person name="Tettelin H."/>
            <person name="Glass J.I."/>
            <person name="Rusch D."/>
            <person name="Podicherti R."/>
            <person name="Tsui H.-C.T."/>
            <person name="Winkler M.E."/>
        </authorList>
    </citation>
    <scope>NUCLEOTIDE SEQUENCE</scope>
</reference>
<dbReference type="NCBIfam" id="NF004356">
    <property type="entry name" value="PRK05732.1"/>
    <property type="match status" value="1"/>
</dbReference>
<comment type="cofactor">
    <cofactor evidence="1">
        <name>FAD</name>
        <dbReference type="ChEBI" id="CHEBI:57692"/>
    </cofactor>
</comment>
<evidence type="ECO:0000256" key="1">
    <source>
        <dbReference type="ARBA" id="ARBA00001974"/>
    </source>
</evidence>
<evidence type="ECO:0000256" key="4">
    <source>
        <dbReference type="ARBA" id="ARBA00022827"/>
    </source>
</evidence>